<evidence type="ECO:0000256" key="4">
    <source>
        <dbReference type="ARBA" id="ARBA00022840"/>
    </source>
</evidence>
<feature type="region of interest" description="Disordered" evidence="5">
    <location>
        <begin position="256"/>
        <end position="284"/>
    </location>
</feature>
<dbReference type="FunFam" id="3.40.50.300:FF:000016">
    <property type="entry name" value="Oligopeptide ABC transporter ATP-binding component"/>
    <property type="match status" value="1"/>
</dbReference>
<evidence type="ECO:0000256" key="1">
    <source>
        <dbReference type="ARBA" id="ARBA00005417"/>
    </source>
</evidence>
<dbReference type="PROSITE" id="PS50893">
    <property type="entry name" value="ABC_TRANSPORTER_2"/>
    <property type="match status" value="1"/>
</dbReference>
<organism evidence="7 8">
    <name type="scientific">Thermomonospora echinospora</name>
    <dbReference type="NCBI Taxonomy" id="1992"/>
    <lineage>
        <taxon>Bacteria</taxon>
        <taxon>Bacillati</taxon>
        <taxon>Actinomycetota</taxon>
        <taxon>Actinomycetes</taxon>
        <taxon>Streptosporangiales</taxon>
        <taxon>Thermomonosporaceae</taxon>
        <taxon>Thermomonospora</taxon>
    </lineage>
</organism>
<dbReference type="RefSeq" id="WP_200827769.1">
    <property type="nucleotide sequence ID" value="NZ_FNVO01000042.1"/>
</dbReference>
<comment type="similarity">
    <text evidence="1">Belongs to the ABC transporter superfamily.</text>
</comment>
<dbReference type="NCBIfam" id="TIGR01727">
    <property type="entry name" value="oligo_HPY"/>
    <property type="match status" value="1"/>
</dbReference>
<dbReference type="AlphaFoldDB" id="A0A1H6EA41"/>
<keyword evidence="8" id="KW-1185">Reference proteome</keyword>
<keyword evidence="3" id="KW-0547">Nucleotide-binding</keyword>
<dbReference type="InterPro" id="IPR013563">
    <property type="entry name" value="Oligopep_ABC_C"/>
</dbReference>
<dbReference type="PANTHER" id="PTHR43776:SF7">
    <property type="entry name" value="D,D-DIPEPTIDE TRANSPORT ATP-BINDING PROTEIN DDPF-RELATED"/>
    <property type="match status" value="1"/>
</dbReference>
<dbReference type="Pfam" id="PF00005">
    <property type="entry name" value="ABC_tran"/>
    <property type="match status" value="1"/>
</dbReference>
<proteinExistence type="inferred from homology"/>
<keyword evidence="2" id="KW-0813">Transport</keyword>
<name>A0A1H6EA41_9ACTN</name>
<evidence type="ECO:0000256" key="2">
    <source>
        <dbReference type="ARBA" id="ARBA00022448"/>
    </source>
</evidence>
<dbReference type="Gene3D" id="3.40.50.300">
    <property type="entry name" value="P-loop containing nucleotide triphosphate hydrolases"/>
    <property type="match status" value="1"/>
</dbReference>
<protein>
    <submittedName>
        <fullName evidence="7">Peptide/nickel transport system ATP-binding protein</fullName>
    </submittedName>
</protein>
<sequence>MNTTDTSTQDPLLRVEDLVVQYPTDAGTVHAVSGVTFDVHRGETLGIVGESGSGKSTLLRALLRLTPHTGGSVRYRDTVLTDLGEEPMRRLRPSLQMIMQDPIASLNPRRKVRDIVAEGLRIWPDRVTTSVEEQVAAGLDAVGMDIGIVGDRRPGSFSGGQCQRIAIARALALRPDVLFCDEPVSALDVSVQARVLNLVHDAKEALGLTVLFVSHDLGVVKSVSDRVMVMYLGRICEIAPVEEIYESPAHPYTNLLLSSAPGSHRPAPPDLTGETPSPLDPPSGCRFRTRCPLAQERCAAQAPPLRALPGGRGVACHFPLVTEDRDEAEAGATS</sequence>
<dbReference type="Pfam" id="PF08352">
    <property type="entry name" value="oligo_HPY"/>
    <property type="match status" value="1"/>
</dbReference>
<feature type="domain" description="ABC transporter" evidence="6">
    <location>
        <begin position="13"/>
        <end position="257"/>
    </location>
</feature>
<dbReference type="InterPro" id="IPR017871">
    <property type="entry name" value="ABC_transporter-like_CS"/>
</dbReference>
<accession>A0A1H6EA41</accession>
<gene>
    <name evidence="7" type="ORF">SAMN04489712_14216</name>
</gene>
<dbReference type="SUPFAM" id="SSF52540">
    <property type="entry name" value="P-loop containing nucleoside triphosphate hydrolases"/>
    <property type="match status" value="1"/>
</dbReference>
<keyword evidence="4 7" id="KW-0067">ATP-binding</keyword>
<dbReference type="InterPro" id="IPR003439">
    <property type="entry name" value="ABC_transporter-like_ATP-bd"/>
</dbReference>
<reference evidence="8" key="1">
    <citation type="submission" date="2016-10" db="EMBL/GenBank/DDBJ databases">
        <authorList>
            <person name="Varghese N."/>
            <person name="Submissions S."/>
        </authorList>
    </citation>
    <scope>NUCLEOTIDE SEQUENCE [LARGE SCALE GENOMIC DNA]</scope>
    <source>
        <strain evidence="8">DSM 43163</strain>
    </source>
</reference>
<dbReference type="Proteomes" id="UP000236723">
    <property type="component" value="Unassembled WGS sequence"/>
</dbReference>
<dbReference type="SMART" id="SM00382">
    <property type="entry name" value="AAA"/>
    <property type="match status" value="1"/>
</dbReference>
<dbReference type="GO" id="GO:0015833">
    <property type="term" value="P:peptide transport"/>
    <property type="evidence" value="ECO:0007669"/>
    <property type="project" value="InterPro"/>
</dbReference>
<dbReference type="PANTHER" id="PTHR43776">
    <property type="entry name" value="TRANSPORT ATP-BINDING PROTEIN"/>
    <property type="match status" value="1"/>
</dbReference>
<dbReference type="PROSITE" id="PS00211">
    <property type="entry name" value="ABC_TRANSPORTER_1"/>
    <property type="match status" value="1"/>
</dbReference>
<evidence type="ECO:0000313" key="8">
    <source>
        <dbReference type="Proteomes" id="UP000236723"/>
    </source>
</evidence>
<dbReference type="InterPro" id="IPR003593">
    <property type="entry name" value="AAA+_ATPase"/>
</dbReference>
<dbReference type="InterPro" id="IPR050319">
    <property type="entry name" value="ABC_transp_ATP-bind"/>
</dbReference>
<dbReference type="InterPro" id="IPR027417">
    <property type="entry name" value="P-loop_NTPase"/>
</dbReference>
<dbReference type="GO" id="GO:0005524">
    <property type="term" value="F:ATP binding"/>
    <property type="evidence" value="ECO:0007669"/>
    <property type="project" value="UniProtKB-KW"/>
</dbReference>
<dbReference type="GO" id="GO:0055085">
    <property type="term" value="P:transmembrane transport"/>
    <property type="evidence" value="ECO:0007669"/>
    <property type="project" value="UniProtKB-ARBA"/>
</dbReference>
<evidence type="ECO:0000259" key="6">
    <source>
        <dbReference type="PROSITE" id="PS50893"/>
    </source>
</evidence>
<dbReference type="GO" id="GO:0016887">
    <property type="term" value="F:ATP hydrolysis activity"/>
    <property type="evidence" value="ECO:0007669"/>
    <property type="project" value="InterPro"/>
</dbReference>
<dbReference type="CDD" id="cd03257">
    <property type="entry name" value="ABC_NikE_OppD_transporters"/>
    <property type="match status" value="1"/>
</dbReference>
<evidence type="ECO:0000313" key="7">
    <source>
        <dbReference type="EMBL" id="SEG93979.1"/>
    </source>
</evidence>
<evidence type="ECO:0000256" key="5">
    <source>
        <dbReference type="SAM" id="MobiDB-lite"/>
    </source>
</evidence>
<dbReference type="EMBL" id="FNVO01000042">
    <property type="protein sequence ID" value="SEG93979.1"/>
    <property type="molecule type" value="Genomic_DNA"/>
</dbReference>
<evidence type="ECO:0000256" key="3">
    <source>
        <dbReference type="ARBA" id="ARBA00022741"/>
    </source>
</evidence>